<dbReference type="Proteomes" id="UP000828390">
    <property type="component" value="Unassembled WGS sequence"/>
</dbReference>
<evidence type="ECO:0000313" key="2">
    <source>
        <dbReference type="Proteomes" id="UP000828390"/>
    </source>
</evidence>
<gene>
    <name evidence="1" type="ORF">DPMN_040483</name>
</gene>
<accession>A0A9D4CXT0</accession>
<protein>
    <submittedName>
        <fullName evidence="1">Uncharacterized protein</fullName>
    </submittedName>
</protein>
<organism evidence="1 2">
    <name type="scientific">Dreissena polymorpha</name>
    <name type="common">Zebra mussel</name>
    <name type="synonym">Mytilus polymorpha</name>
    <dbReference type="NCBI Taxonomy" id="45954"/>
    <lineage>
        <taxon>Eukaryota</taxon>
        <taxon>Metazoa</taxon>
        <taxon>Spiralia</taxon>
        <taxon>Lophotrochozoa</taxon>
        <taxon>Mollusca</taxon>
        <taxon>Bivalvia</taxon>
        <taxon>Autobranchia</taxon>
        <taxon>Heteroconchia</taxon>
        <taxon>Euheterodonta</taxon>
        <taxon>Imparidentia</taxon>
        <taxon>Neoheterodontei</taxon>
        <taxon>Myida</taxon>
        <taxon>Dreissenoidea</taxon>
        <taxon>Dreissenidae</taxon>
        <taxon>Dreissena</taxon>
    </lineage>
</organism>
<name>A0A9D4CXT0_DREPO</name>
<dbReference type="AlphaFoldDB" id="A0A9D4CXT0"/>
<sequence length="95" mass="10687">MGGTSRELQYRTNIISQRAGGFWIKVSTKETKIMSDSTNDIPIHGTKLGEVTRFKYLAVSLSTHDTGTCTSVVNETYSVGIHELYLFKQYYNADD</sequence>
<dbReference type="EMBL" id="JAIWYP010000011">
    <property type="protein sequence ID" value="KAH3734044.1"/>
    <property type="molecule type" value="Genomic_DNA"/>
</dbReference>
<evidence type="ECO:0000313" key="1">
    <source>
        <dbReference type="EMBL" id="KAH3734044.1"/>
    </source>
</evidence>
<keyword evidence="2" id="KW-1185">Reference proteome</keyword>
<comment type="caution">
    <text evidence="1">The sequence shown here is derived from an EMBL/GenBank/DDBJ whole genome shotgun (WGS) entry which is preliminary data.</text>
</comment>
<reference evidence="1" key="2">
    <citation type="submission" date="2020-11" db="EMBL/GenBank/DDBJ databases">
        <authorList>
            <person name="McCartney M.A."/>
            <person name="Auch B."/>
            <person name="Kono T."/>
            <person name="Mallez S."/>
            <person name="Becker A."/>
            <person name="Gohl D.M."/>
            <person name="Silverstein K.A.T."/>
            <person name="Koren S."/>
            <person name="Bechman K.B."/>
            <person name="Herman A."/>
            <person name="Abrahante J.E."/>
            <person name="Garbe J."/>
        </authorList>
    </citation>
    <scope>NUCLEOTIDE SEQUENCE</scope>
    <source>
        <strain evidence="1">Duluth1</strain>
        <tissue evidence="1">Whole animal</tissue>
    </source>
</reference>
<reference evidence="1" key="1">
    <citation type="journal article" date="2019" name="bioRxiv">
        <title>The Genome of the Zebra Mussel, Dreissena polymorpha: A Resource for Invasive Species Research.</title>
        <authorList>
            <person name="McCartney M.A."/>
            <person name="Auch B."/>
            <person name="Kono T."/>
            <person name="Mallez S."/>
            <person name="Zhang Y."/>
            <person name="Obille A."/>
            <person name="Becker A."/>
            <person name="Abrahante J.E."/>
            <person name="Garbe J."/>
            <person name="Badalamenti J.P."/>
            <person name="Herman A."/>
            <person name="Mangelson H."/>
            <person name="Liachko I."/>
            <person name="Sullivan S."/>
            <person name="Sone E.D."/>
            <person name="Koren S."/>
            <person name="Silverstein K.A.T."/>
            <person name="Beckman K.B."/>
            <person name="Gohl D.M."/>
        </authorList>
    </citation>
    <scope>NUCLEOTIDE SEQUENCE</scope>
    <source>
        <strain evidence="1">Duluth1</strain>
        <tissue evidence="1">Whole animal</tissue>
    </source>
</reference>
<proteinExistence type="predicted"/>